<dbReference type="InterPro" id="IPR006680">
    <property type="entry name" value="Amidohydro-rel"/>
</dbReference>
<dbReference type="EC" id="4.1.1.45" evidence="4"/>
<comment type="subunit">
    <text evidence="3">Monomer.</text>
</comment>
<name>A0A0K0PM06_9BURK</name>
<evidence type="ECO:0000259" key="11">
    <source>
        <dbReference type="Pfam" id="PF04909"/>
    </source>
</evidence>
<evidence type="ECO:0000256" key="10">
    <source>
        <dbReference type="ARBA" id="ARBA00031120"/>
    </source>
</evidence>
<feature type="domain" description="Amidohydrolase-related" evidence="11">
    <location>
        <begin position="5"/>
        <end position="332"/>
    </location>
</feature>
<keyword evidence="8" id="KW-0862">Zinc</keyword>
<evidence type="ECO:0000256" key="5">
    <source>
        <dbReference type="ARBA" id="ARBA00021214"/>
    </source>
</evidence>
<dbReference type="AlphaFoldDB" id="A0A0K0PM06"/>
<protein>
    <recommendedName>
        <fullName evidence="5">2-amino-3-carboxymuconate-6-semialdehyde decarboxylase</fullName>
        <ecNumber evidence="4">4.1.1.45</ecNumber>
    </recommendedName>
    <alternativeName>
        <fullName evidence="10">Picolinate carboxylase</fullName>
    </alternativeName>
</protein>
<dbReference type="PANTHER" id="PTHR21240">
    <property type="entry name" value="2-AMINO-3-CARBOXYLMUCONATE-6-SEMIALDEHYDE DECARBOXYLASE"/>
    <property type="match status" value="1"/>
</dbReference>
<reference evidence="12" key="1">
    <citation type="journal article" date="2016" name="Appl. Environ. Microbiol.">
        <title>Degradation Pathways of 2- and 4-Nitrobenzoates in Cupriavidus sp. Strain ST-14 and Construction of a Recombinant Strain, ST-14::3NBA, Capable of Degrading 3-Nitrobenzoate.</title>
        <authorList>
            <person name="Basu S."/>
            <person name="Pal Chowdhury P."/>
            <person name="Deb S."/>
            <person name="Dutta T.K."/>
        </authorList>
    </citation>
    <scope>NUCLEOTIDE SEQUENCE</scope>
    <source>
        <strain evidence="12">ST-14</strain>
    </source>
</reference>
<comment type="similarity">
    <text evidence="2">Belongs to the metallo-dependent hydrolases superfamily. ACMSD family.</text>
</comment>
<evidence type="ECO:0000256" key="7">
    <source>
        <dbReference type="ARBA" id="ARBA00022793"/>
    </source>
</evidence>
<evidence type="ECO:0000256" key="6">
    <source>
        <dbReference type="ARBA" id="ARBA00022723"/>
    </source>
</evidence>
<dbReference type="GO" id="GO:0046872">
    <property type="term" value="F:metal ion binding"/>
    <property type="evidence" value="ECO:0007669"/>
    <property type="project" value="UniProtKB-KW"/>
</dbReference>
<dbReference type="Pfam" id="PF04909">
    <property type="entry name" value="Amidohydro_2"/>
    <property type="match status" value="1"/>
</dbReference>
<dbReference type="GO" id="GO:0016787">
    <property type="term" value="F:hydrolase activity"/>
    <property type="evidence" value="ECO:0007669"/>
    <property type="project" value="InterPro"/>
</dbReference>
<dbReference type="PANTHER" id="PTHR21240:SF27">
    <property type="entry name" value="2-AMINO-3-CARBOXYMUCONATE-6-SEMIALDEHYDE DECARBOXYLASE"/>
    <property type="match status" value="1"/>
</dbReference>
<keyword evidence="6" id="KW-0479">Metal-binding</keyword>
<evidence type="ECO:0000256" key="4">
    <source>
        <dbReference type="ARBA" id="ARBA00012365"/>
    </source>
</evidence>
<dbReference type="GO" id="GO:0019748">
    <property type="term" value="P:secondary metabolic process"/>
    <property type="evidence" value="ECO:0007669"/>
    <property type="project" value="TreeGrafter"/>
</dbReference>
<dbReference type="InterPro" id="IPR032466">
    <property type="entry name" value="Metal_Hydrolase"/>
</dbReference>
<keyword evidence="9" id="KW-0456">Lyase</keyword>
<evidence type="ECO:0000256" key="1">
    <source>
        <dbReference type="ARBA" id="ARBA00005079"/>
    </source>
</evidence>
<gene>
    <name evidence="12" type="primary">onbD</name>
</gene>
<dbReference type="EMBL" id="KT033703">
    <property type="protein sequence ID" value="AKQ44173.1"/>
    <property type="molecule type" value="Genomic_DNA"/>
</dbReference>
<dbReference type="InterPro" id="IPR032465">
    <property type="entry name" value="ACMSD"/>
</dbReference>
<sequence>MTLRIDMHAHFFPTISREEAERADQPGVPWLAVAEDGESGMIMLDGRPFRPVSRPLWDPVRRLEQMDAQGIDAQLMCATPVMFGYRYDAPAALQWAQRMNDKALELCSVAPHRLMALAQVPLQDIELACREASRAVAAGHRGVQIGNHVGPRDLDDEALVRFLCHCAQEGIPVLVHPWDMMTDGRMKRWMLPWLVAMPAETQLGILSLILSGAFERIPRSLRLCFAHGGGSFAFLLGRVDNAWLHRDIVREDCPNLPSSYVDRFSVDSAVFDAGALRLLVDVMGEERVLLGSDYPYPLGEQKIGALVENHPDLGERARRLILGGNAARFFNLPADGSGDE</sequence>
<dbReference type="GO" id="GO:0005829">
    <property type="term" value="C:cytosol"/>
    <property type="evidence" value="ECO:0007669"/>
    <property type="project" value="TreeGrafter"/>
</dbReference>
<evidence type="ECO:0000313" key="12">
    <source>
        <dbReference type="EMBL" id="AKQ44173.1"/>
    </source>
</evidence>
<dbReference type="Gene3D" id="3.20.20.140">
    <property type="entry name" value="Metal-dependent hydrolases"/>
    <property type="match status" value="1"/>
</dbReference>
<comment type="pathway">
    <text evidence="1">Secondary metabolite metabolism; quinolate metabolism.</text>
</comment>
<evidence type="ECO:0000256" key="2">
    <source>
        <dbReference type="ARBA" id="ARBA00005871"/>
    </source>
</evidence>
<dbReference type="SUPFAM" id="SSF51556">
    <property type="entry name" value="Metallo-dependent hydrolases"/>
    <property type="match status" value="1"/>
</dbReference>
<organism evidence="12">
    <name type="scientific">Cupriavidus sp. ST-14</name>
    <dbReference type="NCBI Taxonomy" id="1662009"/>
    <lineage>
        <taxon>Bacteria</taxon>
        <taxon>Pseudomonadati</taxon>
        <taxon>Pseudomonadota</taxon>
        <taxon>Betaproteobacteria</taxon>
        <taxon>Burkholderiales</taxon>
        <taxon>Burkholderiaceae</taxon>
        <taxon>Cupriavidus</taxon>
    </lineage>
</organism>
<proteinExistence type="inferred from homology"/>
<dbReference type="GO" id="GO:0001760">
    <property type="term" value="F:aminocarboxymuconate-semialdehyde decarboxylase activity"/>
    <property type="evidence" value="ECO:0007669"/>
    <property type="project" value="UniProtKB-EC"/>
</dbReference>
<evidence type="ECO:0000256" key="8">
    <source>
        <dbReference type="ARBA" id="ARBA00022833"/>
    </source>
</evidence>
<evidence type="ECO:0000256" key="9">
    <source>
        <dbReference type="ARBA" id="ARBA00023239"/>
    </source>
</evidence>
<accession>A0A0K0PM06</accession>
<keyword evidence="7" id="KW-0210">Decarboxylase</keyword>
<evidence type="ECO:0000256" key="3">
    <source>
        <dbReference type="ARBA" id="ARBA00011245"/>
    </source>
</evidence>